<dbReference type="GO" id="GO:0006914">
    <property type="term" value="P:autophagy"/>
    <property type="evidence" value="ECO:0007669"/>
    <property type="project" value="UniProtKB-KW"/>
</dbReference>
<evidence type="ECO:0000313" key="12">
    <source>
        <dbReference type="Proteomes" id="UP000053447"/>
    </source>
</evidence>
<dbReference type="InterPro" id="IPR027267">
    <property type="entry name" value="AH/BAR_dom_sf"/>
</dbReference>
<dbReference type="Proteomes" id="UP000053447">
    <property type="component" value="Unassembled WGS sequence"/>
</dbReference>
<dbReference type="GO" id="GO:0005829">
    <property type="term" value="C:cytosol"/>
    <property type="evidence" value="ECO:0007669"/>
    <property type="project" value="GOC"/>
</dbReference>
<evidence type="ECO:0000256" key="3">
    <source>
        <dbReference type="ARBA" id="ARBA00022448"/>
    </source>
</evidence>
<evidence type="ECO:0000259" key="10">
    <source>
        <dbReference type="PROSITE" id="PS50195"/>
    </source>
</evidence>
<dbReference type="OrthoDB" id="289314at2759"/>
<dbReference type="Gene3D" id="1.20.1270.60">
    <property type="entry name" value="Arfaptin homology (AH) domain/BAR domain"/>
    <property type="match status" value="1"/>
</dbReference>
<evidence type="ECO:0000256" key="1">
    <source>
        <dbReference type="ARBA" id="ARBA00004481"/>
    </source>
</evidence>
<feature type="domain" description="PX" evidence="10">
    <location>
        <begin position="64"/>
        <end position="179"/>
    </location>
</feature>
<comment type="subcellular location">
    <subcellularLocation>
        <location evidence="1">Endosome membrane</location>
        <topology evidence="1">Peripheral membrane protein</topology>
    </subcellularLocation>
</comment>
<feature type="region of interest" description="Disordered" evidence="9">
    <location>
        <begin position="382"/>
        <end position="401"/>
    </location>
</feature>
<keyword evidence="4" id="KW-0967">Endosome</keyword>
<keyword evidence="6" id="KW-0072">Autophagy</keyword>
<dbReference type="GeneID" id="28939850"/>
<keyword evidence="8" id="KW-0472">Membrane</keyword>
<feature type="compositionally biased region" description="Low complexity" evidence="9">
    <location>
        <begin position="382"/>
        <end position="392"/>
    </location>
</feature>
<keyword evidence="7" id="KW-0446">Lipid-binding</keyword>
<name>A0A0W4ZSD4_PNEJ7</name>
<evidence type="ECO:0000256" key="7">
    <source>
        <dbReference type="ARBA" id="ARBA00023121"/>
    </source>
</evidence>
<dbReference type="SUPFAM" id="SSF64268">
    <property type="entry name" value="PX domain"/>
    <property type="match status" value="1"/>
</dbReference>
<evidence type="ECO:0000256" key="8">
    <source>
        <dbReference type="ARBA" id="ARBA00023136"/>
    </source>
</evidence>
<dbReference type="AlphaFoldDB" id="A0A0W4ZSD4"/>
<dbReference type="RefSeq" id="XP_018230250.1">
    <property type="nucleotide sequence ID" value="XM_018373595.1"/>
</dbReference>
<protein>
    <recommendedName>
        <fullName evidence="10">PX domain-containing protein</fullName>
    </recommendedName>
</protein>
<dbReference type="CDD" id="cd06867">
    <property type="entry name" value="PX_SNX41_42"/>
    <property type="match status" value="1"/>
</dbReference>
<dbReference type="GO" id="GO:0015031">
    <property type="term" value="P:protein transport"/>
    <property type="evidence" value="ECO:0007669"/>
    <property type="project" value="UniProtKB-KW"/>
</dbReference>
<dbReference type="InterPro" id="IPR001683">
    <property type="entry name" value="PX_dom"/>
</dbReference>
<dbReference type="InterPro" id="IPR036871">
    <property type="entry name" value="PX_dom_sf"/>
</dbReference>
<comment type="caution">
    <text evidence="11">The sequence shown here is derived from an EMBL/GenBank/DDBJ whole genome shotgun (WGS) entry which is preliminary data.</text>
</comment>
<dbReference type="SMART" id="SM00312">
    <property type="entry name" value="PX"/>
    <property type="match status" value="1"/>
</dbReference>
<keyword evidence="5" id="KW-0653">Protein transport</keyword>
<dbReference type="Pfam" id="PF00787">
    <property type="entry name" value="PX"/>
    <property type="match status" value="1"/>
</dbReference>
<evidence type="ECO:0000313" key="11">
    <source>
        <dbReference type="EMBL" id="KTW31260.1"/>
    </source>
</evidence>
<evidence type="ECO:0000256" key="4">
    <source>
        <dbReference type="ARBA" id="ARBA00022753"/>
    </source>
</evidence>
<evidence type="ECO:0000256" key="9">
    <source>
        <dbReference type="SAM" id="MobiDB-lite"/>
    </source>
</evidence>
<dbReference type="eggNOG" id="KOG2273">
    <property type="taxonomic scope" value="Eukaryota"/>
</dbReference>
<dbReference type="GO" id="GO:0042147">
    <property type="term" value="P:retrograde transport, endosome to Golgi"/>
    <property type="evidence" value="ECO:0007669"/>
    <property type="project" value="InterPro"/>
</dbReference>
<evidence type="ECO:0000256" key="6">
    <source>
        <dbReference type="ARBA" id="ARBA00023006"/>
    </source>
</evidence>
<dbReference type="STRING" id="1408657.A0A0W4ZSD4"/>
<reference evidence="12" key="1">
    <citation type="journal article" date="2016" name="Nat. Commun.">
        <title>Genome analysis of three Pneumocystis species reveals adaptation mechanisms to life exclusively in mammalian hosts.</title>
        <authorList>
            <person name="Ma L."/>
            <person name="Chen Z."/>
            <person name="Huang D.W."/>
            <person name="Kutty G."/>
            <person name="Ishihara M."/>
            <person name="Wang H."/>
            <person name="Abouelleil A."/>
            <person name="Bishop L."/>
            <person name="Davey E."/>
            <person name="Deng R."/>
            <person name="Deng X."/>
            <person name="Fan L."/>
            <person name="Fantoni G."/>
            <person name="Fitzgerald M."/>
            <person name="Gogineni E."/>
            <person name="Goldberg J.M."/>
            <person name="Handley G."/>
            <person name="Hu X."/>
            <person name="Huber C."/>
            <person name="Jiao X."/>
            <person name="Jones K."/>
            <person name="Levin J.Z."/>
            <person name="Liu Y."/>
            <person name="Macdonald P."/>
            <person name="Melnikov A."/>
            <person name="Raley C."/>
            <person name="Sassi M."/>
            <person name="Sherman B.T."/>
            <person name="Song X."/>
            <person name="Sykes S."/>
            <person name="Tran B."/>
            <person name="Walsh L."/>
            <person name="Xia Y."/>
            <person name="Yang J."/>
            <person name="Young S."/>
            <person name="Zeng Q."/>
            <person name="Zheng X."/>
            <person name="Stephens R."/>
            <person name="Nusbaum C."/>
            <person name="Birren B.W."/>
            <person name="Azadi P."/>
            <person name="Lempicki R.A."/>
            <person name="Cuomo C.A."/>
            <person name="Kovacs J.A."/>
        </authorList>
    </citation>
    <scope>NUCLEOTIDE SEQUENCE [LARGE SCALE GENOMIC DNA]</scope>
    <source>
        <strain evidence="12">RU7</strain>
    </source>
</reference>
<organism evidence="11 12">
    <name type="scientific">Pneumocystis jirovecii (strain RU7)</name>
    <name type="common">Human pneumocystis pneumonia agent</name>
    <dbReference type="NCBI Taxonomy" id="1408657"/>
    <lineage>
        <taxon>Eukaryota</taxon>
        <taxon>Fungi</taxon>
        <taxon>Dikarya</taxon>
        <taxon>Ascomycota</taxon>
        <taxon>Taphrinomycotina</taxon>
        <taxon>Pneumocystomycetes</taxon>
        <taxon>Pneumocystaceae</taxon>
        <taxon>Pneumocystis</taxon>
    </lineage>
</organism>
<keyword evidence="3" id="KW-0813">Transport</keyword>
<keyword evidence="12" id="KW-1185">Reference proteome</keyword>
<evidence type="ECO:0000256" key="2">
    <source>
        <dbReference type="ARBA" id="ARBA00010883"/>
    </source>
</evidence>
<dbReference type="PANTHER" id="PTHR46979:SF2">
    <property type="entry name" value="SORTING NEXIN-41"/>
    <property type="match status" value="1"/>
</dbReference>
<gene>
    <name evidence="11" type="ORF">T551_01332</name>
</gene>
<dbReference type="InterPro" id="IPR044106">
    <property type="entry name" value="PX_Snx41/Atg20"/>
</dbReference>
<dbReference type="PANTHER" id="PTHR46979">
    <property type="entry name" value="SORTING NEXIN-41"/>
    <property type="match status" value="1"/>
</dbReference>
<dbReference type="Gene3D" id="3.30.1520.10">
    <property type="entry name" value="Phox-like domain"/>
    <property type="match status" value="1"/>
</dbReference>
<dbReference type="InterPro" id="IPR051079">
    <property type="entry name" value="Sorting_Nexin_Autophagy"/>
</dbReference>
<dbReference type="GO" id="GO:0010008">
    <property type="term" value="C:endosome membrane"/>
    <property type="evidence" value="ECO:0007669"/>
    <property type="project" value="UniProtKB-SubCell"/>
</dbReference>
<comment type="similarity">
    <text evidence="2">Belongs to the sorting nexin family.</text>
</comment>
<dbReference type="GO" id="GO:0035091">
    <property type="term" value="F:phosphatidylinositol binding"/>
    <property type="evidence" value="ECO:0007669"/>
    <property type="project" value="InterPro"/>
</dbReference>
<accession>A0A0W4ZSD4</accession>
<sequence length="504" mass="57857">MEDPENSSSFFEESYEHISSFFSNSKPDSTLKKANEDQEEIKVERSKDTLCCHIYSVIDNACEDPFIFIVNAEKINESNSKHFTVYTIHMRNFEVRRRYSEFESLRISLSRLFPTVIVPPIPEKSNINLSISSARAKRDSNIVNQRKRMLQVFLNRCVFHPVLSKSHVFHCFLDDNISWQQVLITPPISLLPQNILISHPLDPISSTNNPNYQCLPIPSANAKLINSNNKDEVKFLELEKKIKEIEDIIGTGILKANRYIIKHFQNLADHFSELGATYNALSIIGPDHLAAGIERFGQAHDSNFHSNYELIENMNFILSEPLKELAQFHEAARSRLIYRRQKTVQYEIIVDILNQNKNILDTLEKSEIEAQKIESSLARLSTGGSSLSTLNSDESIDDNEHSKQTKNFFGKLTVAIKDMVDADSKTTRKKSIEKIYEKISQLENALKITRKDSNVAAEAIMDELERFQSAIRKNYCDLMINVGKCYIEWAKRNIKVWEKANCLA</sequence>
<dbReference type="EMBL" id="LFWA01000005">
    <property type="protein sequence ID" value="KTW31260.1"/>
    <property type="molecule type" value="Genomic_DNA"/>
</dbReference>
<evidence type="ECO:0000256" key="5">
    <source>
        <dbReference type="ARBA" id="ARBA00022927"/>
    </source>
</evidence>
<dbReference type="VEuPathDB" id="FungiDB:T551_01332"/>
<dbReference type="PROSITE" id="PS50195">
    <property type="entry name" value="PX"/>
    <property type="match status" value="1"/>
</dbReference>
<proteinExistence type="inferred from homology"/>